<feature type="transmembrane region" description="Helical" evidence="1">
    <location>
        <begin position="43"/>
        <end position="64"/>
    </location>
</feature>
<comment type="caution">
    <text evidence="2">The sequence shown here is derived from an EMBL/GenBank/DDBJ whole genome shotgun (WGS) entry which is preliminary data.</text>
</comment>
<dbReference type="RefSeq" id="WP_021705555.1">
    <property type="nucleotide sequence ID" value="NZ_BATJ01000008.1"/>
</dbReference>
<proteinExistence type="predicted"/>
<feature type="transmembrane region" description="Helical" evidence="1">
    <location>
        <begin position="85"/>
        <end position="105"/>
    </location>
</feature>
<dbReference type="EMBL" id="BATJ01000008">
    <property type="protein sequence ID" value="GAD67584.1"/>
    <property type="molecule type" value="Genomic_DNA"/>
</dbReference>
<accession>U3BCT8</accession>
<keyword evidence="3" id="KW-1185">Reference proteome</keyword>
<feature type="transmembrane region" description="Helical" evidence="1">
    <location>
        <begin position="5"/>
        <end position="23"/>
    </location>
</feature>
<keyword evidence="1" id="KW-0472">Membrane</keyword>
<evidence type="ECO:0000256" key="1">
    <source>
        <dbReference type="SAM" id="Phobius"/>
    </source>
</evidence>
<evidence type="ECO:0000313" key="3">
    <source>
        <dbReference type="Proteomes" id="UP000016570"/>
    </source>
</evidence>
<dbReference type="STRING" id="1219065.VPR01S_08_01670"/>
<sequence length="147" mass="16454">MVDKILFVIGSAVIVTIIPFGMYEMAESLYASVFLTKNEVEVSYIFGVLPLLTSIWLLALLGLISLPIRKKINLSSKTKKIIGTYIPIYTALFGVVIAIIGKPLIVENLLSHGYVLERTVDIKTTFQWVLDKEVYVYRGNNKADPKT</sequence>
<name>U3BCT8_VIBPR</name>
<reference evidence="2 3" key="1">
    <citation type="submission" date="2013-09" db="EMBL/GenBank/DDBJ databases">
        <title>Whole genome shotgun sequence of Vibrio proteolyticus NBRC 13287.</title>
        <authorList>
            <person name="Isaki S."/>
            <person name="Hosoyama A."/>
            <person name="Numata M."/>
            <person name="Hashimoto M."/>
            <person name="Hosoyama Y."/>
            <person name="Tsuchikane K."/>
            <person name="Noguchi M."/>
            <person name="Hirakata S."/>
            <person name="Ichikawa N."/>
            <person name="Ohji S."/>
            <person name="Yamazoe A."/>
            <person name="Fujita N."/>
        </authorList>
    </citation>
    <scope>NUCLEOTIDE SEQUENCE [LARGE SCALE GENOMIC DNA]</scope>
    <source>
        <strain evidence="2 3">NBRC 13287</strain>
    </source>
</reference>
<dbReference type="Proteomes" id="UP000016570">
    <property type="component" value="Unassembled WGS sequence"/>
</dbReference>
<protein>
    <submittedName>
        <fullName evidence="2">Uncharacterized protein</fullName>
    </submittedName>
</protein>
<keyword evidence="1" id="KW-0812">Transmembrane</keyword>
<organism evidence="2 3">
    <name type="scientific">Vibrio proteolyticus NBRC 13287</name>
    <dbReference type="NCBI Taxonomy" id="1219065"/>
    <lineage>
        <taxon>Bacteria</taxon>
        <taxon>Pseudomonadati</taxon>
        <taxon>Pseudomonadota</taxon>
        <taxon>Gammaproteobacteria</taxon>
        <taxon>Vibrionales</taxon>
        <taxon>Vibrionaceae</taxon>
        <taxon>Vibrio</taxon>
    </lineage>
</organism>
<evidence type="ECO:0000313" key="2">
    <source>
        <dbReference type="EMBL" id="GAD67584.1"/>
    </source>
</evidence>
<keyword evidence="1" id="KW-1133">Transmembrane helix</keyword>
<gene>
    <name evidence="2" type="ORF">VPR01S_08_01670</name>
</gene>
<dbReference type="AlphaFoldDB" id="U3BCT8"/>